<evidence type="ECO:0000313" key="2">
    <source>
        <dbReference type="Proteomes" id="UP000198704"/>
    </source>
</evidence>
<evidence type="ECO:0000313" key="1">
    <source>
        <dbReference type="EMBL" id="SDN18945.1"/>
    </source>
</evidence>
<accession>A0A1G9ZCP1</accession>
<name>A0A1G9ZCP1_9HYPH</name>
<dbReference type="Proteomes" id="UP000198704">
    <property type="component" value="Unassembled WGS sequence"/>
</dbReference>
<dbReference type="EMBL" id="FNHS01000006">
    <property type="protein sequence ID" value="SDN18945.1"/>
    <property type="molecule type" value="Genomic_DNA"/>
</dbReference>
<organism evidence="1 2">
    <name type="scientific">Methylobacterium phyllostachyos</name>
    <dbReference type="NCBI Taxonomy" id="582672"/>
    <lineage>
        <taxon>Bacteria</taxon>
        <taxon>Pseudomonadati</taxon>
        <taxon>Pseudomonadota</taxon>
        <taxon>Alphaproteobacteria</taxon>
        <taxon>Hyphomicrobiales</taxon>
        <taxon>Methylobacteriaceae</taxon>
        <taxon>Methylobacterium</taxon>
    </lineage>
</organism>
<dbReference type="RefSeq" id="WP_091715998.1">
    <property type="nucleotide sequence ID" value="NZ_FNHS01000006.1"/>
</dbReference>
<protein>
    <recommendedName>
        <fullName evidence="3">Tellurite resistance protein TerB</fullName>
    </recommendedName>
</protein>
<gene>
    <name evidence="1" type="ORF">SAMN05216360_106210</name>
</gene>
<evidence type="ECO:0008006" key="3">
    <source>
        <dbReference type="Google" id="ProtNLM"/>
    </source>
</evidence>
<keyword evidence="2" id="KW-1185">Reference proteome</keyword>
<reference evidence="2" key="1">
    <citation type="submission" date="2016-10" db="EMBL/GenBank/DDBJ databases">
        <authorList>
            <person name="Varghese N."/>
            <person name="Submissions S."/>
        </authorList>
    </citation>
    <scope>NUCLEOTIDE SEQUENCE [LARGE SCALE GENOMIC DNA]</scope>
    <source>
        <strain evidence="2">BL47</strain>
    </source>
</reference>
<dbReference type="OrthoDB" id="8114484at2"/>
<proteinExistence type="predicted"/>
<dbReference type="AlphaFoldDB" id="A0A1G9ZCP1"/>
<dbReference type="STRING" id="582672.SAMN05216360_106210"/>
<sequence length="184" mass="20760">MPLIIVLIGITVAILFWILRVRGTVKTLRDVDRDIRGPQRRVGSAFEDIAGTPLERVRDPRLAATILMIQLVRTGSPLTASEKTQILEFMETPLEIARISASFEWAWTYTQARLPFARVADPLVPLLRRTLTPAERTELIAMLNQVAGAHSAPSQLQREGISHLRRKLMAGEVYRLNDRQNRSA</sequence>